<dbReference type="RefSeq" id="WP_249334047.1">
    <property type="nucleotide sequence ID" value="NZ_JACRSY010000041.1"/>
</dbReference>
<proteinExistence type="predicted"/>
<gene>
    <name evidence="1" type="ORF">H8718_17105</name>
</gene>
<dbReference type="Proteomes" id="UP000655830">
    <property type="component" value="Unassembled WGS sequence"/>
</dbReference>
<organism evidence="1 2">
    <name type="scientific">Zhenhengia yiwuensis</name>
    <dbReference type="NCBI Taxonomy" id="2763666"/>
    <lineage>
        <taxon>Bacteria</taxon>
        <taxon>Bacillati</taxon>
        <taxon>Bacillota</taxon>
        <taxon>Clostridia</taxon>
        <taxon>Lachnospirales</taxon>
        <taxon>Lachnospiraceae</taxon>
        <taxon>Zhenhengia</taxon>
    </lineage>
</organism>
<dbReference type="AlphaFoldDB" id="A0A926IEW7"/>
<protein>
    <submittedName>
        <fullName evidence="1">Uncharacterized protein</fullName>
    </submittedName>
</protein>
<accession>A0A926IEW7</accession>
<comment type="caution">
    <text evidence="1">The sequence shown here is derived from an EMBL/GenBank/DDBJ whole genome shotgun (WGS) entry which is preliminary data.</text>
</comment>
<evidence type="ECO:0000313" key="2">
    <source>
        <dbReference type="Proteomes" id="UP000655830"/>
    </source>
</evidence>
<name>A0A926IEW7_9FIRM</name>
<dbReference type="EMBL" id="JACRSY010000041">
    <property type="protein sequence ID" value="MBC8581227.1"/>
    <property type="molecule type" value="Genomic_DNA"/>
</dbReference>
<evidence type="ECO:0000313" key="1">
    <source>
        <dbReference type="EMBL" id="MBC8581227.1"/>
    </source>
</evidence>
<reference evidence="1" key="1">
    <citation type="submission" date="2020-08" db="EMBL/GenBank/DDBJ databases">
        <title>Genome public.</title>
        <authorList>
            <person name="Liu C."/>
            <person name="Sun Q."/>
        </authorList>
    </citation>
    <scope>NUCLEOTIDE SEQUENCE</scope>
    <source>
        <strain evidence="1">NSJ-12</strain>
    </source>
</reference>
<sequence>MTIYNVLNNFKKFIEEVALNERLLTKTNQSKMPQIKLGYLEDNEYGEEKEDFPYIVIRYLKDQVSEESATVNIKVLFGVYSEDSEGWMDILHCMELIKREILKKQNFDFYTVELPIKCTIPEEHPFPNYVGMMELELTVPRIEMEGDEEPWPV</sequence>
<keyword evidence="2" id="KW-1185">Reference proteome</keyword>